<proteinExistence type="predicted"/>
<organism evidence="1">
    <name type="scientific">marine metagenome</name>
    <dbReference type="NCBI Taxonomy" id="408172"/>
    <lineage>
        <taxon>unclassified sequences</taxon>
        <taxon>metagenomes</taxon>
        <taxon>ecological metagenomes</taxon>
    </lineage>
</organism>
<dbReference type="EMBL" id="UINC01158393">
    <property type="protein sequence ID" value="SVD55913.1"/>
    <property type="molecule type" value="Genomic_DNA"/>
</dbReference>
<sequence>MPFQLSCTLCDKFHDSSIYRLFCENCDGLLDITY</sequence>
<accession>A0A382WAS8</accession>
<name>A0A382WAS8_9ZZZZ</name>
<reference evidence="1" key="1">
    <citation type="submission" date="2018-05" db="EMBL/GenBank/DDBJ databases">
        <authorList>
            <person name="Lanie J.A."/>
            <person name="Ng W.-L."/>
            <person name="Kazmierczak K.M."/>
            <person name="Andrzejewski T.M."/>
            <person name="Davidsen T.M."/>
            <person name="Wayne K.J."/>
            <person name="Tettelin H."/>
            <person name="Glass J.I."/>
            <person name="Rusch D."/>
            <person name="Podicherti R."/>
            <person name="Tsui H.-C.T."/>
            <person name="Winkler M.E."/>
        </authorList>
    </citation>
    <scope>NUCLEOTIDE SEQUENCE</scope>
</reference>
<protein>
    <submittedName>
        <fullName evidence="1">Uncharacterized protein</fullName>
    </submittedName>
</protein>
<gene>
    <name evidence="1" type="ORF">METZ01_LOCUS408767</name>
</gene>
<feature type="non-terminal residue" evidence="1">
    <location>
        <position position="34"/>
    </location>
</feature>
<evidence type="ECO:0000313" key="1">
    <source>
        <dbReference type="EMBL" id="SVD55913.1"/>
    </source>
</evidence>
<dbReference type="AlphaFoldDB" id="A0A382WAS8"/>